<gene>
    <name evidence="1" type="ORF">ERUC_LOCUS20533</name>
</gene>
<dbReference type="EMBL" id="CAKOAT010197377">
    <property type="protein sequence ID" value="CAH8354778.1"/>
    <property type="molecule type" value="Genomic_DNA"/>
</dbReference>
<name>A0ABC8KB49_ERUVS</name>
<organism evidence="1 2">
    <name type="scientific">Eruca vesicaria subsp. sativa</name>
    <name type="common">Garden rocket</name>
    <name type="synonym">Eruca sativa</name>
    <dbReference type="NCBI Taxonomy" id="29727"/>
    <lineage>
        <taxon>Eukaryota</taxon>
        <taxon>Viridiplantae</taxon>
        <taxon>Streptophyta</taxon>
        <taxon>Embryophyta</taxon>
        <taxon>Tracheophyta</taxon>
        <taxon>Spermatophyta</taxon>
        <taxon>Magnoliopsida</taxon>
        <taxon>eudicotyledons</taxon>
        <taxon>Gunneridae</taxon>
        <taxon>Pentapetalae</taxon>
        <taxon>rosids</taxon>
        <taxon>malvids</taxon>
        <taxon>Brassicales</taxon>
        <taxon>Brassicaceae</taxon>
        <taxon>Brassiceae</taxon>
        <taxon>Eruca</taxon>
    </lineage>
</organism>
<evidence type="ECO:0000313" key="2">
    <source>
        <dbReference type="Proteomes" id="UP001642260"/>
    </source>
</evidence>
<dbReference type="AlphaFoldDB" id="A0ABC8KB49"/>
<dbReference type="InterPro" id="IPR032675">
    <property type="entry name" value="LRR_dom_sf"/>
</dbReference>
<comment type="caution">
    <text evidence="1">The sequence shown here is derived from an EMBL/GenBank/DDBJ whole genome shotgun (WGS) entry which is preliminary data.</text>
</comment>
<dbReference type="Gene3D" id="3.80.10.10">
    <property type="entry name" value="Ribonuclease Inhibitor"/>
    <property type="match status" value="1"/>
</dbReference>
<proteinExistence type="predicted"/>
<dbReference type="PANTHER" id="PTHR16134">
    <property type="entry name" value="F-BOX/TPR REPEAT PROTEIN POF3"/>
    <property type="match status" value="1"/>
</dbReference>
<keyword evidence="2" id="KW-1185">Reference proteome</keyword>
<accession>A0ABC8KB49</accession>
<protein>
    <submittedName>
        <fullName evidence="1">Uncharacterized protein</fullName>
    </submittedName>
</protein>
<dbReference type="SUPFAM" id="SSF52047">
    <property type="entry name" value="RNI-like"/>
    <property type="match status" value="1"/>
</dbReference>
<evidence type="ECO:0000313" key="1">
    <source>
        <dbReference type="EMBL" id="CAH8354778.1"/>
    </source>
</evidence>
<reference evidence="1 2" key="1">
    <citation type="submission" date="2022-03" db="EMBL/GenBank/DDBJ databases">
        <authorList>
            <person name="Macdonald S."/>
            <person name="Ahmed S."/>
            <person name="Newling K."/>
        </authorList>
    </citation>
    <scope>NUCLEOTIDE SEQUENCE [LARGE SCALE GENOMIC DNA]</scope>
</reference>
<dbReference type="PANTHER" id="PTHR16134:SF43">
    <property type="entry name" value="CORONATINE-INSENSITIVE PROTEIN 1"/>
    <property type="match status" value="1"/>
</dbReference>
<dbReference type="Proteomes" id="UP001642260">
    <property type="component" value="Unassembled WGS sequence"/>
</dbReference>
<sequence length="434" mass="49303">MEWQVLLEIILVHNRDDWRQVSLVCKEWLLAESETMSCMSVLSYAVEPRILSRRCPNVKVLKIKGDNKVKLGSKATPWIQEITNLGALKSLEFSEMEVSDNDLHILATSKLGKLEALELYGCYGFSTDGLLSIAKHCKNLEKLVLDASSLLVKDGEWLHQISVHNHSLKVLNFHLIPNIQFNTQDLEAVAKNCPLNSLKIGLVDMLELNGFFTAAHKLQQFFGGSFSTDVNRSQDMYRFIKLPSTLCGLGNFYMKPCDMALLSPFADRIQYLDLRFALLGLNDQCHLLQTTPNLEVLELFTDIQDQVLRVIAKSCKKLKQLRILLGPDMKISRRFTQKGLISISQGCHELECIEVYILTIKNEALQIMGENLKNLSEFRLTLTSYKKEDKALPLDHGVRALLMGCTKMRKFKLYLREGDLTDVGRNMSVSTVKM</sequence>